<dbReference type="AlphaFoldDB" id="A0A554JA51"/>
<feature type="region of interest" description="Disordered" evidence="1">
    <location>
        <begin position="46"/>
        <end position="72"/>
    </location>
</feature>
<accession>A0A554JA51</accession>
<gene>
    <name evidence="2" type="ORF">CEO22_570</name>
</gene>
<feature type="compositionally biased region" description="Low complexity" evidence="1">
    <location>
        <begin position="1"/>
        <end position="25"/>
    </location>
</feature>
<protein>
    <submittedName>
        <fullName evidence="2">Uncharacterized protein</fullName>
    </submittedName>
</protein>
<feature type="non-terminal residue" evidence="2">
    <location>
        <position position="1"/>
    </location>
</feature>
<feature type="region of interest" description="Disordered" evidence="1">
    <location>
        <begin position="1"/>
        <end position="27"/>
    </location>
</feature>
<name>A0A554JA51_9BACT</name>
<proteinExistence type="predicted"/>
<organism evidence="2 3">
    <name type="scientific">Candidatus Berkelbacteria bacterium Gr01-1014_85</name>
    <dbReference type="NCBI Taxonomy" id="2017150"/>
    <lineage>
        <taxon>Bacteria</taxon>
        <taxon>Candidatus Berkelbacteria</taxon>
    </lineage>
</organism>
<evidence type="ECO:0000313" key="3">
    <source>
        <dbReference type="Proteomes" id="UP000316253"/>
    </source>
</evidence>
<reference evidence="2 3" key="1">
    <citation type="submission" date="2017-08" db="EMBL/GenBank/DDBJ databases">
        <title>Mechanisms for carbon and nitrogen cycling indicate functional differentiation within the Candidate Phyla Radiation.</title>
        <authorList>
            <person name="Danczak R.E."/>
            <person name="Johnston M.D."/>
            <person name="Kenah C."/>
            <person name="Slattery M."/>
            <person name="Wrighton K.C."/>
            <person name="Wilkins M.J."/>
        </authorList>
    </citation>
    <scope>NUCLEOTIDE SEQUENCE [LARGE SCALE GENOMIC DNA]</scope>
    <source>
        <strain evidence="2">Gr01-1014_85</strain>
    </source>
</reference>
<dbReference type="Proteomes" id="UP000316253">
    <property type="component" value="Unassembled WGS sequence"/>
</dbReference>
<comment type="caution">
    <text evidence="2">The sequence shown here is derived from an EMBL/GenBank/DDBJ whole genome shotgun (WGS) entry which is preliminary data.</text>
</comment>
<evidence type="ECO:0000256" key="1">
    <source>
        <dbReference type="SAM" id="MobiDB-lite"/>
    </source>
</evidence>
<dbReference type="EMBL" id="VMFD01000059">
    <property type="protein sequence ID" value="TSC65196.1"/>
    <property type="molecule type" value="Genomic_DNA"/>
</dbReference>
<evidence type="ECO:0000313" key="2">
    <source>
        <dbReference type="EMBL" id="TSC65196.1"/>
    </source>
</evidence>
<sequence length="104" mass="10738">PTISASPELSPDLSPSPSALVSPSVTQSDPGEIAYCDLFPEDPLCQLPVESPTPTVEDPSPTPTLDGGPVETAPIEQSASLEAFIIYCQAINYSDPLCPAAPAN</sequence>